<dbReference type="RefSeq" id="WP_166341484.1">
    <property type="nucleotide sequence ID" value="NZ_CP088280.1"/>
</dbReference>
<feature type="region of interest" description="Disordered" evidence="1">
    <location>
        <begin position="103"/>
        <end position="145"/>
    </location>
</feature>
<evidence type="ECO:0000313" key="3">
    <source>
        <dbReference type="EMBL" id="UGX98231.1"/>
    </source>
</evidence>
<protein>
    <submittedName>
        <fullName evidence="2">Gene transfer agent family protein</fullName>
    </submittedName>
</protein>
<sequence length="145" mass="15015">MSANGLRTIAWAGGEDQFCLAKVGLILDLEAKCEAGIATVMTRLGSGTWRLNDVREPIRLGLIGGGMAPDAAMKAVRNHVDEKPLTSSVLLAYAIIEAVMVGVPDDPVGKKPDDPPAGDDQGKAEPAGAQQTGFTTTTDASDAPK</sequence>
<evidence type="ECO:0000313" key="2">
    <source>
        <dbReference type="EMBL" id="NYY94947.1"/>
    </source>
</evidence>
<gene>
    <name evidence="3" type="ORF">G6321_00025140</name>
    <name evidence="2" type="ORF">G6321_43075</name>
</gene>
<evidence type="ECO:0000313" key="4">
    <source>
        <dbReference type="Proteomes" id="UP000564836"/>
    </source>
</evidence>
<dbReference type="EMBL" id="CP088280">
    <property type="protein sequence ID" value="UGX98231.1"/>
    <property type="molecule type" value="Genomic_DNA"/>
</dbReference>
<evidence type="ECO:0000256" key="1">
    <source>
        <dbReference type="SAM" id="MobiDB-lite"/>
    </source>
</evidence>
<dbReference type="AlphaFoldDB" id="A0A7Z0QK98"/>
<reference evidence="2" key="2">
    <citation type="submission" date="2020-06" db="EMBL/GenBank/DDBJ databases">
        <title>Whole Genome Sequence of Bradyrhizobium sp. Strain 323S2.</title>
        <authorList>
            <person name="Bromfield E.S.P."/>
        </authorList>
    </citation>
    <scope>NUCLEOTIDE SEQUENCE [LARGE SCALE GENOMIC DNA]</scope>
    <source>
        <strain evidence="2">323S2</strain>
    </source>
</reference>
<dbReference type="Pfam" id="PF11836">
    <property type="entry name" value="Phage_TAC_11"/>
    <property type="match status" value="1"/>
</dbReference>
<proteinExistence type="predicted"/>
<feature type="compositionally biased region" description="Low complexity" evidence="1">
    <location>
        <begin position="127"/>
        <end position="138"/>
    </location>
</feature>
<reference evidence="3 4" key="3">
    <citation type="journal article" date="2022" name="Int. J. Syst. Evol. Microbiol.">
        <title>Strains of Bradyrhizobium barranii sp. nov. associated with legumes native to Canada are symbionts of soybeans and belong to different subspecies (subsp. barranii subsp. nov. and subsp. apii subsp. nov.) and symbiovars (sv. glycinearum and sv. septentrionale).</title>
        <authorList>
            <person name="Bromfield E.S.P."/>
            <person name="Cloutier S."/>
            <person name="Wasai-Hara S."/>
            <person name="Minamisawa K."/>
        </authorList>
    </citation>
    <scope>NUCLEOTIDE SEQUENCE [LARGE SCALE GENOMIC DNA]</scope>
    <source>
        <strain evidence="3 4">323S2</strain>
    </source>
</reference>
<name>A0A7Z0QK98_9BRAD</name>
<dbReference type="InterPro" id="IPR021791">
    <property type="entry name" value="Phage_TAC_11"/>
</dbReference>
<organism evidence="2">
    <name type="scientific">Bradyrhizobium barranii subsp. barranii</name>
    <dbReference type="NCBI Taxonomy" id="2823807"/>
    <lineage>
        <taxon>Bacteria</taxon>
        <taxon>Pseudomonadati</taxon>
        <taxon>Pseudomonadota</taxon>
        <taxon>Alphaproteobacteria</taxon>
        <taxon>Hyphomicrobiales</taxon>
        <taxon>Nitrobacteraceae</taxon>
        <taxon>Bradyrhizobium</taxon>
        <taxon>Bradyrhizobium barranii</taxon>
    </lineage>
</organism>
<dbReference type="Proteomes" id="UP000564836">
    <property type="component" value="Chromosome"/>
</dbReference>
<accession>A0A7Z0QK98</accession>
<reference evidence="3 4" key="1">
    <citation type="journal article" date="2017" name="Syst. Appl. Microbiol.">
        <title>Soybeans inoculated with root zone soils of Canadian native legumes harbour diverse and novel Bradyrhizobium spp. that possess agricultural potential.</title>
        <authorList>
            <person name="Bromfield E.S.P."/>
            <person name="Cloutier S."/>
            <person name="Tambong J.T."/>
            <person name="Tran Thi T.V."/>
        </authorList>
    </citation>
    <scope>NUCLEOTIDE SEQUENCE [LARGE SCALE GENOMIC DNA]</scope>
    <source>
        <strain evidence="3 4">323S2</strain>
    </source>
</reference>
<dbReference type="EMBL" id="JACBFH010000001">
    <property type="protein sequence ID" value="NYY94947.1"/>
    <property type="molecule type" value="Genomic_DNA"/>
</dbReference>